<feature type="domain" description="FHA" evidence="2">
    <location>
        <begin position="115"/>
        <end position="164"/>
    </location>
</feature>
<evidence type="ECO:0000256" key="1">
    <source>
        <dbReference type="ARBA" id="ARBA00022553"/>
    </source>
</evidence>
<organism evidence="3 4">
    <name type="scientific">Lysinibacter cavernae</name>
    <dbReference type="NCBI Taxonomy" id="1640652"/>
    <lineage>
        <taxon>Bacteria</taxon>
        <taxon>Bacillati</taxon>
        <taxon>Actinomycetota</taxon>
        <taxon>Actinomycetes</taxon>
        <taxon>Micrococcales</taxon>
        <taxon>Microbacteriaceae</taxon>
        <taxon>Lysinibacter</taxon>
    </lineage>
</organism>
<dbReference type="PANTHER" id="PTHR23308">
    <property type="entry name" value="NUCLEAR INHIBITOR OF PROTEIN PHOSPHATASE-1"/>
    <property type="match status" value="1"/>
</dbReference>
<sequence>MSELTLLVLRLAFLLVLWGFVFAVVYALKSDLFGAPVRKLKQATPNQDAAEPQPYVAPVAATPLSPSSPDQATNIISTVGGPSIPSAAPSGPASRLVITSGPKSGVEVQLSSDPLTIGRSSESSLVIRDEYTSTHHARLVLQNGQWILHDLDSTNGTFLDNVRVTRPVAVSPGSTVTIGKTSFELRH</sequence>
<dbReference type="InterPro" id="IPR000253">
    <property type="entry name" value="FHA_dom"/>
</dbReference>
<evidence type="ECO:0000313" key="4">
    <source>
        <dbReference type="Proteomes" id="UP000541033"/>
    </source>
</evidence>
<dbReference type="InterPro" id="IPR050923">
    <property type="entry name" value="Cell_Proc_Reg/RNA_Proc"/>
</dbReference>
<comment type="caution">
    <text evidence="3">The sequence shown here is derived from an EMBL/GenBank/DDBJ whole genome shotgun (WGS) entry which is preliminary data.</text>
</comment>
<gene>
    <name evidence="3" type="ORF">FHX76_002565</name>
</gene>
<evidence type="ECO:0000259" key="2">
    <source>
        <dbReference type="PROSITE" id="PS50006"/>
    </source>
</evidence>
<accession>A0A7X5TUK9</accession>
<dbReference type="Pfam" id="PF00498">
    <property type="entry name" value="FHA"/>
    <property type="match status" value="1"/>
</dbReference>
<dbReference type="Gene3D" id="2.60.200.20">
    <property type="match status" value="1"/>
</dbReference>
<dbReference type="SUPFAM" id="SSF49879">
    <property type="entry name" value="SMAD/FHA domain"/>
    <property type="match status" value="1"/>
</dbReference>
<dbReference type="InterPro" id="IPR008984">
    <property type="entry name" value="SMAD_FHA_dom_sf"/>
</dbReference>
<keyword evidence="4" id="KW-1185">Reference proteome</keyword>
<dbReference type="Proteomes" id="UP000541033">
    <property type="component" value="Unassembled WGS sequence"/>
</dbReference>
<name>A0A7X5TUK9_9MICO</name>
<dbReference type="AlphaFoldDB" id="A0A7X5TUK9"/>
<evidence type="ECO:0000313" key="3">
    <source>
        <dbReference type="EMBL" id="NIH54669.1"/>
    </source>
</evidence>
<keyword evidence="1" id="KW-0597">Phosphoprotein</keyword>
<proteinExistence type="predicted"/>
<protein>
    <submittedName>
        <fullName evidence="3">PSer/pThr/pTyr-binding forkhead associated (FHA) protein</fullName>
    </submittedName>
</protein>
<dbReference type="PROSITE" id="PS50006">
    <property type="entry name" value="FHA_DOMAIN"/>
    <property type="match status" value="1"/>
</dbReference>
<dbReference type="SMART" id="SM00240">
    <property type="entry name" value="FHA"/>
    <property type="match status" value="1"/>
</dbReference>
<dbReference type="EMBL" id="JAAMOX010000002">
    <property type="protein sequence ID" value="NIH54669.1"/>
    <property type="molecule type" value="Genomic_DNA"/>
</dbReference>
<reference evidence="3 4" key="1">
    <citation type="submission" date="2020-02" db="EMBL/GenBank/DDBJ databases">
        <title>Sequencing the genomes of 1000 actinobacteria strains.</title>
        <authorList>
            <person name="Klenk H.-P."/>
        </authorList>
    </citation>
    <scope>NUCLEOTIDE SEQUENCE [LARGE SCALE GENOMIC DNA]</scope>
    <source>
        <strain evidence="3 4">DSM 27960</strain>
    </source>
</reference>
<dbReference type="RefSeq" id="WP_167151156.1">
    <property type="nucleotide sequence ID" value="NZ_JAAMOX010000002.1"/>
</dbReference>